<feature type="transmembrane region" description="Helical" evidence="4">
    <location>
        <begin position="79"/>
        <end position="97"/>
    </location>
</feature>
<evidence type="ECO:0000256" key="1">
    <source>
        <dbReference type="ARBA" id="ARBA00022692"/>
    </source>
</evidence>
<feature type="transmembrane region" description="Helical" evidence="4">
    <location>
        <begin position="274"/>
        <end position="292"/>
    </location>
</feature>
<dbReference type="InterPro" id="IPR052524">
    <property type="entry name" value="MFS_Cyanate_Porter"/>
</dbReference>
<feature type="transmembrane region" description="Helical" evidence="4">
    <location>
        <begin position="46"/>
        <end position="67"/>
    </location>
</feature>
<keyword evidence="1 4" id="KW-0812">Transmembrane</keyword>
<dbReference type="RefSeq" id="WP_238309542.1">
    <property type="nucleotide sequence ID" value="NZ_BPQV01000001.1"/>
</dbReference>
<feature type="transmembrane region" description="Helical" evidence="4">
    <location>
        <begin position="137"/>
        <end position="158"/>
    </location>
</feature>
<sequence>MTRPAASKGRRLVVGAGVMLVAFNLRPALSSVGPLLTSIIGQTGLSAGGAALLTTLPVLCLGLAGALGPLAIRRLGTEAGVLAGLLAIAAGLALRALGTLPALFLGVILAGLGIGLAGVLVPAIVKRDFSHATGRMMGLFTMTLCLGAAFGAGFSVPLSGILGGWAPSLAVWSLPALAALLAWAPLTRLRPEPPLPARRPLALLRDPLAWQVTGFMGLQSALAYVQFGWLPALLEGRGLSALEAGYLASVTTLGQAPGALIVASLAGRGRDQRAWVLGIILATMLPFLVLAFGPSFLLVPAGIVSGFGVGGCFGLGLTLIVLRARDAAGAGALSAMAQGIGYALASLGPLSFGLAHQASGGWGWPCALYAGLALAALACGLPAGRDRFVGKPA</sequence>
<feature type="transmembrane region" description="Helical" evidence="4">
    <location>
        <begin position="298"/>
        <end position="322"/>
    </location>
</feature>
<feature type="transmembrane region" description="Helical" evidence="4">
    <location>
        <begin position="329"/>
        <end position="350"/>
    </location>
</feature>
<keyword evidence="3 4" id="KW-0472">Membrane</keyword>
<evidence type="ECO:0000256" key="4">
    <source>
        <dbReference type="SAM" id="Phobius"/>
    </source>
</evidence>
<keyword evidence="2 4" id="KW-1133">Transmembrane helix</keyword>
<dbReference type="InterPro" id="IPR036259">
    <property type="entry name" value="MFS_trans_sf"/>
</dbReference>
<evidence type="ECO:0000313" key="6">
    <source>
        <dbReference type="Proteomes" id="UP001055156"/>
    </source>
</evidence>
<organism evidence="5 6">
    <name type="scientific">Methylobacterium organophilum</name>
    <dbReference type="NCBI Taxonomy" id="410"/>
    <lineage>
        <taxon>Bacteria</taxon>
        <taxon>Pseudomonadati</taxon>
        <taxon>Pseudomonadota</taxon>
        <taxon>Alphaproteobacteria</taxon>
        <taxon>Hyphomicrobiales</taxon>
        <taxon>Methylobacteriaceae</taxon>
        <taxon>Methylobacterium</taxon>
    </lineage>
</organism>
<feature type="transmembrane region" description="Helical" evidence="4">
    <location>
        <begin position="164"/>
        <end position="186"/>
    </location>
</feature>
<reference evidence="5" key="2">
    <citation type="submission" date="2021-08" db="EMBL/GenBank/DDBJ databases">
        <authorList>
            <person name="Tani A."/>
            <person name="Ola A."/>
            <person name="Ogura Y."/>
            <person name="Katsura K."/>
            <person name="Hayashi T."/>
        </authorList>
    </citation>
    <scope>NUCLEOTIDE SEQUENCE</scope>
    <source>
        <strain evidence="5">NBRC 15689</strain>
    </source>
</reference>
<proteinExistence type="predicted"/>
<dbReference type="PANTHER" id="PTHR23523">
    <property type="match status" value="1"/>
</dbReference>
<dbReference type="InterPro" id="IPR011701">
    <property type="entry name" value="MFS"/>
</dbReference>
<keyword evidence="6" id="KW-1185">Reference proteome</keyword>
<evidence type="ECO:0000256" key="2">
    <source>
        <dbReference type="ARBA" id="ARBA00022989"/>
    </source>
</evidence>
<feature type="transmembrane region" description="Helical" evidence="4">
    <location>
        <begin position="362"/>
        <end position="383"/>
    </location>
</feature>
<name>A0ABQ4T3T8_METOR</name>
<feature type="transmembrane region" description="Helical" evidence="4">
    <location>
        <begin position="103"/>
        <end position="125"/>
    </location>
</feature>
<dbReference type="PANTHER" id="PTHR23523:SF2">
    <property type="entry name" value="2-NITROIMIDAZOLE TRANSPORTER"/>
    <property type="match status" value="1"/>
</dbReference>
<reference evidence="5" key="1">
    <citation type="journal article" date="2021" name="Front. Microbiol.">
        <title>Comprehensive Comparative Genomics and Phenotyping of Methylobacterium Species.</title>
        <authorList>
            <person name="Alessa O."/>
            <person name="Ogura Y."/>
            <person name="Fujitani Y."/>
            <person name="Takami H."/>
            <person name="Hayashi T."/>
            <person name="Sahin N."/>
            <person name="Tani A."/>
        </authorList>
    </citation>
    <scope>NUCLEOTIDE SEQUENCE</scope>
    <source>
        <strain evidence="5">NBRC 15689</strain>
    </source>
</reference>
<dbReference type="Pfam" id="PF07690">
    <property type="entry name" value="MFS_1"/>
    <property type="match status" value="1"/>
</dbReference>
<evidence type="ECO:0000313" key="5">
    <source>
        <dbReference type="EMBL" id="GJE25610.1"/>
    </source>
</evidence>
<dbReference type="EMBL" id="BPQV01000001">
    <property type="protein sequence ID" value="GJE25610.1"/>
    <property type="molecule type" value="Genomic_DNA"/>
</dbReference>
<accession>A0ABQ4T3T8</accession>
<dbReference type="Proteomes" id="UP001055156">
    <property type="component" value="Unassembled WGS sequence"/>
</dbReference>
<evidence type="ECO:0000256" key="3">
    <source>
        <dbReference type="ARBA" id="ARBA00023136"/>
    </source>
</evidence>
<feature type="transmembrane region" description="Helical" evidence="4">
    <location>
        <begin position="245"/>
        <end position="267"/>
    </location>
</feature>
<comment type="caution">
    <text evidence="5">The sequence shown here is derived from an EMBL/GenBank/DDBJ whole genome shotgun (WGS) entry which is preliminary data.</text>
</comment>
<feature type="transmembrane region" description="Helical" evidence="4">
    <location>
        <begin position="207"/>
        <end position="225"/>
    </location>
</feature>
<dbReference type="Gene3D" id="1.20.1250.20">
    <property type="entry name" value="MFS general substrate transporter like domains"/>
    <property type="match status" value="2"/>
</dbReference>
<gene>
    <name evidence="5" type="primary">yycB</name>
    <name evidence="5" type="ORF">LKMONMHP_0448</name>
</gene>
<dbReference type="SUPFAM" id="SSF103473">
    <property type="entry name" value="MFS general substrate transporter"/>
    <property type="match status" value="1"/>
</dbReference>
<protein>
    <submittedName>
        <fullName evidence="5">Transporter YycB</fullName>
    </submittedName>
</protein>